<feature type="transmembrane region" description="Helical" evidence="1">
    <location>
        <begin position="173"/>
        <end position="194"/>
    </location>
</feature>
<dbReference type="AlphaFoldDB" id="A0A9P0DA65"/>
<reference evidence="2" key="1">
    <citation type="submission" date="2022-01" db="EMBL/GenBank/DDBJ databases">
        <authorList>
            <person name="King R."/>
        </authorList>
    </citation>
    <scope>NUCLEOTIDE SEQUENCE</scope>
</reference>
<protein>
    <submittedName>
        <fullName evidence="2">Uncharacterized protein</fullName>
    </submittedName>
</protein>
<keyword evidence="1" id="KW-0472">Membrane</keyword>
<keyword evidence="1" id="KW-0812">Transmembrane</keyword>
<dbReference type="PANTHER" id="PTHR28624">
    <property type="entry name" value="COILED-COIL DOMAIN-CONTAINING PROTEIN 51"/>
    <property type="match status" value="1"/>
</dbReference>
<dbReference type="PANTHER" id="PTHR28624:SF1">
    <property type="entry name" value="MITOCHONDRIAL POTASSIUM CHANNEL"/>
    <property type="match status" value="1"/>
</dbReference>
<accession>A0A9P0DA65</accession>
<evidence type="ECO:0000313" key="2">
    <source>
        <dbReference type="EMBL" id="CAH1112662.1"/>
    </source>
</evidence>
<keyword evidence="3" id="KW-1185">Reference proteome</keyword>
<dbReference type="InterPro" id="IPR037660">
    <property type="entry name" value="CCDC51"/>
</dbReference>
<proteinExistence type="predicted"/>
<name>A0A9P0DA65_9CUCU</name>
<dbReference type="OrthoDB" id="6243211at2759"/>
<evidence type="ECO:0000256" key="1">
    <source>
        <dbReference type="SAM" id="Phobius"/>
    </source>
</evidence>
<organism evidence="2 3">
    <name type="scientific">Psylliodes chrysocephalus</name>
    <dbReference type="NCBI Taxonomy" id="3402493"/>
    <lineage>
        <taxon>Eukaryota</taxon>
        <taxon>Metazoa</taxon>
        <taxon>Ecdysozoa</taxon>
        <taxon>Arthropoda</taxon>
        <taxon>Hexapoda</taxon>
        <taxon>Insecta</taxon>
        <taxon>Pterygota</taxon>
        <taxon>Neoptera</taxon>
        <taxon>Endopterygota</taxon>
        <taxon>Coleoptera</taxon>
        <taxon>Polyphaga</taxon>
        <taxon>Cucujiformia</taxon>
        <taxon>Chrysomeloidea</taxon>
        <taxon>Chrysomelidae</taxon>
        <taxon>Galerucinae</taxon>
        <taxon>Alticini</taxon>
        <taxon>Psylliodes</taxon>
    </lineage>
</organism>
<dbReference type="Proteomes" id="UP001153636">
    <property type="component" value="Chromosome 6"/>
</dbReference>
<evidence type="ECO:0000313" key="3">
    <source>
        <dbReference type="Proteomes" id="UP001153636"/>
    </source>
</evidence>
<sequence length="304" mass="35073">MRVSLILRAVNKEGLSNLKKIMDNALAEAPQYLLKVKKDQQQIVFDKIKHLNRWYTKIIGLDEVKVYQERVTALQDQLLKTQTKRRELNTHLTEIRQKALEIQSQIQHIDRKEKFDAYCHLINDERTILNMERTANATFKEYDQAERELFTAFTNAVRDSQEKQRSQLEYSKYITMVLSLVGSFIALAFVIIAFRGDFQKDLRRFEDQLNNAVDSIKSINAPGTDQTTDRNTSSIVAVAWWLWRPVGYVVKMIGGRSTNGNVSQNPKENTLMTDQNSDQKASGVVSWSAWLWRPVGYVVKILGG</sequence>
<dbReference type="EMBL" id="OV651818">
    <property type="protein sequence ID" value="CAH1112662.1"/>
    <property type="molecule type" value="Genomic_DNA"/>
</dbReference>
<gene>
    <name evidence="2" type="ORF">PSYICH_LOCUS11900</name>
</gene>
<keyword evidence="1" id="KW-1133">Transmembrane helix</keyword>